<dbReference type="InterPro" id="IPR007360">
    <property type="entry name" value="SirB"/>
</dbReference>
<proteinExistence type="predicted"/>
<feature type="transmembrane region" description="Helical" evidence="1">
    <location>
        <begin position="12"/>
        <end position="29"/>
    </location>
</feature>
<name>A0A3P2A6X2_9NEIS</name>
<keyword evidence="3" id="KW-1185">Reference proteome</keyword>
<keyword evidence="1" id="KW-1133">Transmembrane helix</keyword>
<feature type="transmembrane region" description="Helical" evidence="1">
    <location>
        <begin position="41"/>
        <end position="62"/>
    </location>
</feature>
<organism evidence="2 3">
    <name type="scientific">Conchiformibius steedae</name>
    <dbReference type="NCBI Taxonomy" id="153493"/>
    <lineage>
        <taxon>Bacteria</taxon>
        <taxon>Pseudomonadati</taxon>
        <taxon>Pseudomonadota</taxon>
        <taxon>Betaproteobacteria</taxon>
        <taxon>Neisseriales</taxon>
        <taxon>Neisseriaceae</taxon>
        <taxon>Conchiformibius</taxon>
    </lineage>
</organism>
<dbReference type="Proteomes" id="UP000269923">
    <property type="component" value="Unassembled WGS sequence"/>
</dbReference>
<dbReference type="PANTHER" id="PTHR39594">
    <property type="entry name" value="PROTEIN YCHQ"/>
    <property type="match status" value="1"/>
</dbReference>
<dbReference type="PANTHER" id="PTHR39594:SF1">
    <property type="entry name" value="PROTEIN YCHQ"/>
    <property type="match status" value="1"/>
</dbReference>
<dbReference type="Pfam" id="PF04247">
    <property type="entry name" value="SirB"/>
    <property type="match status" value="1"/>
</dbReference>
<sequence>MQAAYLPFKHSHILLVCISIILFNLRFWLRFSRPQQALPRVLKIVPHINDTLLLLTGLALLHLGKWQIFGAASWLGFKLLLVCAYIGGGLVCLKSAPRSRRAVFAYGACLLVIAAVVWLARVKP</sequence>
<gene>
    <name evidence="2" type="ORF">EII21_01790</name>
</gene>
<dbReference type="PIRSF" id="PIRSF005610">
    <property type="entry name" value="SirB"/>
    <property type="match status" value="1"/>
</dbReference>
<comment type="caution">
    <text evidence="2">The sequence shown here is derived from an EMBL/GenBank/DDBJ whole genome shotgun (WGS) entry which is preliminary data.</text>
</comment>
<evidence type="ECO:0000313" key="3">
    <source>
        <dbReference type="Proteomes" id="UP000269923"/>
    </source>
</evidence>
<feature type="transmembrane region" description="Helical" evidence="1">
    <location>
        <begin position="68"/>
        <end position="91"/>
    </location>
</feature>
<evidence type="ECO:0000313" key="2">
    <source>
        <dbReference type="EMBL" id="RRD91151.1"/>
    </source>
</evidence>
<protein>
    <submittedName>
        <fullName evidence="2">SirB family protein</fullName>
    </submittedName>
</protein>
<dbReference type="EMBL" id="RQYC01000002">
    <property type="protein sequence ID" value="RRD91151.1"/>
    <property type="molecule type" value="Genomic_DNA"/>
</dbReference>
<dbReference type="AlphaFoldDB" id="A0A3P2A6X2"/>
<dbReference type="RefSeq" id="WP_124793965.1">
    <property type="nucleotide sequence ID" value="NZ_RQYC01000002.1"/>
</dbReference>
<feature type="transmembrane region" description="Helical" evidence="1">
    <location>
        <begin position="103"/>
        <end position="120"/>
    </location>
</feature>
<dbReference type="GO" id="GO:0005886">
    <property type="term" value="C:plasma membrane"/>
    <property type="evidence" value="ECO:0007669"/>
    <property type="project" value="TreeGrafter"/>
</dbReference>
<accession>A0A3P2A6X2</accession>
<evidence type="ECO:0000256" key="1">
    <source>
        <dbReference type="SAM" id="Phobius"/>
    </source>
</evidence>
<dbReference type="STRING" id="1121352.GCA_000620925_00324"/>
<keyword evidence="1" id="KW-0472">Membrane</keyword>
<dbReference type="OrthoDB" id="5588650at2"/>
<keyword evidence="1" id="KW-0812">Transmembrane</keyword>
<reference evidence="2 3" key="1">
    <citation type="submission" date="2018-11" db="EMBL/GenBank/DDBJ databases">
        <title>Genomes From Bacteria Associated with the Canine Oral Cavity: a Test Case for Automated Genome-Based Taxonomic Assignment.</title>
        <authorList>
            <person name="Coil D.A."/>
            <person name="Jospin G."/>
            <person name="Darling A.E."/>
            <person name="Wallis C."/>
            <person name="Davis I.J."/>
            <person name="Harris S."/>
            <person name="Eisen J.A."/>
            <person name="Holcombe L.J."/>
            <person name="O'Flynn C."/>
        </authorList>
    </citation>
    <scope>NUCLEOTIDE SEQUENCE [LARGE SCALE GENOMIC DNA]</scope>
    <source>
        <strain evidence="2 3">COT-280</strain>
    </source>
</reference>